<proteinExistence type="predicted"/>
<dbReference type="Proteomes" id="UP001152795">
    <property type="component" value="Unassembled WGS sequence"/>
</dbReference>
<evidence type="ECO:0000313" key="2">
    <source>
        <dbReference type="Proteomes" id="UP001152795"/>
    </source>
</evidence>
<gene>
    <name evidence="1" type="ORF">PACLA_8A018008</name>
</gene>
<protein>
    <submittedName>
        <fullName evidence="1">Uncharacterized protein</fullName>
    </submittedName>
</protein>
<sequence>MGSSTLRRTSFYRDEARRLDQNEEELFPDDTSASWKRRSGKQKAKTIGKTYIERMESTHLLINEKDKELQNIKARFKKCTREEWDLTEEEYKKVRVQLDEVYTKLKFAQEALSKALKHKRENLHKRLKEKNERDFKSDYNSRKTPDANLTVYLYPWQLFML</sequence>
<reference evidence="1" key="1">
    <citation type="submission" date="2020-04" db="EMBL/GenBank/DDBJ databases">
        <authorList>
            <person name="Alioto T."/>
            <person name="Alioto T."/>
            <person name="Gomez Garrido J."/>
        </authorList>
    </citation>
    <scope>NUCLEOTIDE SEQUENCE</scope>
    <source>
        <strain evidence="1">A484AB</strain>
    </source>
</reference>
<evidence type="ECO:0000313" key="1">
    <source>
        <dbReference type="EMBL" id="CAB4037261.1"/>
    </source>
</evidence>
<dbReference type="EMBL" id="CACRXK020022889">
    <property type="protein sequence ID" value="CAB4037261.1"/>
    <property type="molecule type" value="Genomic_DNA"/>
</dbReference>
<dbReference type="AlphaFoldDB" id="A0A6S7K1J4"/>
<organism evidence="1 2">
    <name type="scientific">Paramuricea clavata</name>
    <name type="common">Red gorgonian</name>
    <name type="synonym">Violescent sea-whip</name>
    <dbReference type="NCBI Taxonomy" id="317549"/>
    <lineage>
        <taxon>Eukaryota</taxon>
        <taxon>Metazoa</taxon>
        <taxon>Cnidaria</taxon>
        <taxon>Anthozoa</taxon>
        <taxon>Octocorallia</taxon>
        <taxon>Malacalcyonacea</taxon>
        <taxon>Plexauridae</taxon>
        <taxon>Paramuricea</taxon>
    </lineage>
</organism>
<accession>A0A6S7K1J4</accession>
<name>A0A6S7K1J4_PARCT</name>
<keyword evidence="2" id="KW-1185">Reference proteome</keyword>
<comment type="caution">
    <text evidence="1">The sequence shown here is derived from an EMBL/GenBank/DDBJ whole genome shotgun (WGS) entry which is preliminary data.</text>
</comment>